<dbReference type="AlphaFoldDB" id="A0A6C0KLE0"/>
<reference evidence="1" key="1">
    <citation type="journal article" date="2020" name="Nature">
        <title>Giant virus diversity and host interactions through global metagenomics.</title>
        <authorList>
            <person name="Schulz F."/>
            <person name="Roux S."/>
            <person name="Paez-Espino D."/>
            <person name="Jungbluth S."/>
            <person name="Walsh D.A."/>
            <person name="Denef V.J."/>
            <person name="McMahon K.D."/>
            <person name="Konstantinidis K.T."/>
            <person name="Eloe-Fadrosh E.A."/>
            <person name="Kyrpides N.C."/>
            <person name="Woyke T."/>
        </authorList>
    </citation>
    <scope>NUCLEOTIDE SEQUENCE</scope>
    <source>
        <strain evidence="1">GVMAG-S-3300012000-57</strain>
    </source>
</reference>
<protein>
    <submittedName>
        <fullName evidence="1">Uncharacterized protein</fullName>
    </submittedName>
</protein>
<organism evidence="1">
    <name type="scientific">viral metagenome</name>
    <dbReference type="NCBI Taxonomy" id="1070528"/>
    <lineage>
        <taxon>unclassified sequences</taxon>
        <taxon>metagenomes</taxon>
        <taxon>organismal metagenomes</taxon>
    </lineage>
</organism>
<evidence type="ECO:0000313" key="1">
    <source>
        <dbReference type="EMBL" id="QHU17148.1"/>
    </source>
</evidence>
<dbReference type="EMBL" id="MN740898">
    <property type="protein sequence ID" value="QHU17148.1"/>
    <property type="molecule type" value="Genomic_DNA"/>
</dbReference>
<name>A0A6C0KLE0_9ZZZZ</name>
<accession>A0A6C0KLE0</accession>
<proteinExistence type="predicted"/>
<sequence length="58" mass="5992">MAVLSKPVANAADVITAIFAAEIFAHAVAVNFCTTAADNSEKWVLVKCEASALNKSAP</sequence>